<evidence type="ECO:0000313" key="2">
    <source>
        <dbReference type="EMBL" id="MEN2744524.1"/>
    </source>
</evidence>
<sequence length="167" mass="16928">MDTTALTAVLVGLALAVSVAGTIVPILPGSILGLLALLAWALFGGAGWGGWLVFAVGGALLASGMAASAVLAGRRLRERSIPNRSVLIGAVGAIVGMFAIPVVGLFVGFALGLLLSEWQRTRHLRGAASSSWAALKATGLGILVEFGFACAAATVWVVGLWVHLATR</sequence>
<organism evidence="2 3">
    <name type="scientific">Sinomonas halotolerans</name>
    <dbReference type="NCBI Taxonomy" id="1644133"/>
    <lineage>
        <taxon>Bacteria</taxon>
        <taxon>Bacillati</taxon>
        <taxon>Actinomycetota</taxon>
        <taxon>Actinomycetes</taxon>
        <taxon>Micrococcales</taxon>
        <taxon>Micrococcaceae</taxon>
        <taxon>Sinomonas</taxon>
    </lineage>
</organism>
<dbReference type="InterPro" id="IPR007403">
    <property type="entry name" value="DUF456"/>
</dbReference>
<keyword evidence="1" id="KW-0812">Transmembrane</keyword>
<dbReference type="RefSeq" id="WP_345884601.1">
    <property type="nucleotide sequence ID" value="NZ_JBDFRB010000005.1"/>
</dbReference>
<gene>
    <name evidence="2" type="ORF">ABCQ75_08210</name>
</gene>
<dbReference type="Pfam" id="PF04306">
    <property type="entry name" value="DUF456"/>
    <property type="match status" value="1"/>
</dbReference>
<keyword evidence="3" id="KW-1185">Reference proteome</keyword>
<feature type="transmembrane region" description="Helical" evidence="1">
    <location>
        <begin position="137"/>
        <end position="162"/>
    </location>
</feature>
<proteinExistence type="predicted"/>
<protein>
    <submittedName>
        <fullName evidence="2">DUF456 domain-containing protein</fullName>
    </submittedName>
</protein>
<feature type="transmembrane region" description="Helical" evidence="1">
    <location>
        <begin position="50"/>
        <end position="73"/>
    </location>
</feature>
<keyword evidence="1" id="KW-0472">Membrane</keyword>
<keyword evidence="1" id="KW-1133">Transmembrane helix</keyword>
<accession>A0ABU9WZA5</accession>
<comment type="caution">
    <text evidence="2">The sequence shown here is derived from an EMBL/GenBank/DDBJ whole genome shotgun (WGS) entry which is preliminary data.</text>
</comment>
<dbReference type="Proteomes" id="UP001422074">
    <property type="component" value="Unassembled WGS sequence"/>
</dbReference>
<reference evidence="2 3" key="1">
    <citation type="submission" date="2024-05" db="EMBL/GenBank/DDBJ databases">
        <title>Sinomonas sp. nov., isolated from a waste landfill.</title>
        <authorList>
            <person name="Zhao Y."/>
        </authorList>
    </citation>
    <scope>NUCLEOTIDE SEQUENCE [LARGE SCALE GENOMIC DNA]</scope>
    <source>
        <strain evidence="2 3">CCTCC AB2014300</strain>
    </source>
</reference>
<name>A0ABU9WZA5_9MICC</name>
<evidence type="ECO:0000256" key="1">
    <source>
        <dbReference type="SAM" id="Phobius"/>
    </source>
</evidence>
<evidence type="ECO:0000313" key="3">
    <source>
        <dbReference type="Proteomes" id="UP001422074"/>
    </source>
</evidence>
<feature type="transmembrane region" description="Helical" evidence="1">
    <location>
        <begin position="85"/>
        <end position="116"/>
    </location>
</feature>
<dbReference type="EMBL" id="JBDFRB010000005">
    <property type="protein sequence ID" value="MEN2744524.1"/>
    <property type="molecule type" value="Genomic_DNA"/>
</dbReference>
<feature type="transmembrane region" description="Helical" evidence="1">
    <location>
        <begin position="26"/>
        <end position="43"/>
    </location>
</feature>